<comment type="caution">
    <text evidence="2">The sequence shown here is derived from an EMBL/GenBank/DDBJ whole genome shotgun (WGS) entry which is preliminary data.</text>
</comment>
<dbReference type="PANTHER" id="PTHR10182">
    <property type="entry name" value="CALCIUM-BINDING PROTEIN 39-RELATED"/>
    <property type="match status" value="1"/>
</dbReference>
<sequence>MSLLFPEVEVGCMVPKNMKSMFKPKPKTAVEIVCLTRDLLIFLNSNNSCREAKREEKVVELSKHLRELKCILYGSTESEPVPEACAQLTNEFFKENTHLLRLLIVFLPNLKLEACKDATQVVANLQTQQVRSRLIAFDYLEANKDLIDVLVSGYEDPDPVIALAYGTMLRGCIRRQSIARYVLESECHMKKFFEFLQLPNFEIAYDVSATFKELMTRHKSTVAEFLTNNYDWFLADYNSKLLESPIHITRRQAVKLLREVLCDRANYMVMKRYVSSKDNLRTLMQLLRETSMSIQIEAFGVFKLFVANPDMPSAIVQILLVNANKIVRLLVDLDTEKQDDKFEGEKVRVVKQIAALA</sequence>
<dbReference type="AlphaFoldDB" id="A0A835GV22"/>
<dbReference type="InterPro" id="IPR011989">
    <property type="entry name" value="ARM-like"/>
</dbReference>
<dbReference type="SUPFAM" id="SSF48371">
    <property type="entry name" value="ARM repeat"/>
    <property type="match status" value="1"/>
</dbReference>
<name>A0A835GV22_9MAGN</name>
<evidence type="ECO:0000256" key="1">
    <source>
        <dbReference type="ARBA" id="ARBA00011012"/>
    </source>
</evidence>
<evidence type="ECO:0000313" key="3">
    <source>
        <dbReference type="Proteomes" id="UP000631114"/>
    </source>
</evidence>
<dbReference type="GO" id="GO:0043539">
    <property type="term" value="F:protein serine/threonine kinase activator activity"/>
    <property type="evidence" value="ECO:0007669"/>
    <property type="project" value="TreeGrafter"/>
</dbReference>
<organism evidence="2 3">
    <name type="scientific">Coptis chinensis</name>
    <dbReference type="NCBI Taxonomy" id="261450"/>
    <lineage>
        <taxon>Eukaryota</taxon>
        <taxon>Viridiplantae</taxon>
        <taxon>Streptophyta</taxon>
        <taxon>Embryophyta</taxon>
        <taxon>Tracheophyta</taxon>
        <taxon>Spermatophyta</taxon>
        <taxon>Magnoliopsida</taxon>
        <taxon>Ranunculales</taxon>
        <taxon>Ranunculaceae</taxon>
        <taxon>Coptidoideae</taxon>
        <taxon>Coptis</taxon>
    </lineage>
</organism>
<evidence type="ECO:0008006" key="4">
    <source>
        <dbReference type="Google" id="ProtNLM"/>
    </source>
</evidence>
<comment type="similarity">
    <text evidence="1">Belongs to the Mo25 family.</text>
</comment>
<dbReference type="InterPro" id="IPR016024">
    <property type="entry name" value="ARM-type_fold"/>
</dbReference>
<dbReference type="Proteomes" id="UP000631114">
    <property type="component" value="Unassembled WGS sequence"/>
</dbReference>
<dbReference type="GO" id="GO:0035556">
    <property type="term" value="P:intracellular signal transduction"/>
    <property type="evidence" value="ECO:0007669"/>
    <property type="project" value="TreeGrafter"/>
</dbReference>
<dbReference type="Pfam" id="PF08569">
    <property type="entry name" value="Mo25"/>
    <property type="match status" value="1"/>
</dbReference>
<dbReference type="OrthoDB" id="609103at2759"/>
<proteinExistence type="inferred from homology"/>
<evidence type="ECO:0000313" key="2">
    <source>
        <dbReference type="EMBL" id="KAF9587894.1"/>
    </source>
</evidence>
<protein>
    <recommendedName>
        <fullName evidence="4">MO25-like protein</fullName>
    </recommendedName>
</protein>
<dbReference type="PANTHER" id="PTHR10182:SF12">
    <property type="entry name" value="OS07G0585100 PROTEIN"/>
    <property type="match status" value="1"/>
</dbReference>
<reference evidence="2 3" key="1">
    <citation type="submission" date="2020-10" db="EMBL/GenBank/DDBJ databases">
        <title>The Coptis chinensis genome and diversification of protoberbering-type alkaloids.</title>
        <authorList>
            <person name="Wang B."/>
            <person name="Shu S."/>
            <person name="Song C."/>
            <person name="Liu Y."/>
        </authorList>
    </citation>
    <scope>NUCLEOTIDE SEQUENCE [LARGE SCALE GENOMIC DNA]</scope>
    <source>
        <strain evidence="2">HL-2020</strain>
        <tissue evidence="2">Leaf</tissue>
    </source>
</reference>
<accession>A0A835GV22</accession>
<dbReference type="InterPro" id="IPR013878">
    <property type="entry name" value="Mo25"/>
</dbReference>
<gene>
    <name evidence="2" type="ORF">IFM89_006148</name>
</gene>
<dbReference type="EMBL" id="JADFTS010000009">
    <property type="protein sequence ID" value="KAF9587894.1"/>
    <property type="molecule type" value="Genomic_DNA"/>
</dbReference>
<keyword evidence="3" id="KW-1185">Reference proteome</keyword>
<dbReference type="Gene3D" id="1.25.10.10">
    <property type="entry name" value="Leucine-rich Repeat Variant"/>
    <property type="match status" value="1"/>
</dbReference>